<gene>
    <name evidence="2" type="ORF">ABT58_01975</name>
</gene>
<feature type="non-terminal residue" evidence="2">
    <location>
        <position position="63"/>
    </location>
</feature>
<accession>A0A0J1JKQ0</accession>
<feature type="region of interest" description="Disordered" evidence="1">
    <location>
        <begin position="1"/>
        <end position="22"/>
    </location>
</feature>
<protein>
    <submittedName>
        <fullName evidence="2">Uncharacterized protein</fullName>
    </submittedName>
</protein>
<dbReference type="AlphaFoldDB" id="A0A0J1JKQ0"/>
<sequence length="63" mass="7216">MNKDKGGRCEEGVLKKSGSRKSGEATFLWTYGPMDLWTYGPMDLWTYGPMDRISDRTMNTSNF</sequence>
<organism evidence="2 3">
    <name type="scientific">Photobacterium aphoticum</name>
    <dbReference type="NCBI Taxonomy" id="754436"/>
    <lineage>
        <taxon>Bacteria</taxon>
        <taxon>Pseudomonadati</taxon>
        <taxon>Pseudomonadota</taxon>
        <taxon>Gammaproteobacteria</taxon>
        <taxon>Vibrionales</taxon>
        <taxon>Vibrionaceae</taxon>
        <taxon>Photobacterium</taxon>
    </lineage>
</organism>
<evidence type="ECO:0000313" key="3">
    <source>
        <dbReference type="Proteomes" id="UP000036426"/>
    </source>
</evidence>
<comment type="caution">
    <text evidence="2">The sequence shown here is derived from an EMBL/GenBank/DDBJ whole genome shotgun (WGS) entry which is preliminary data.</text>
</comment>
<evidence type="ECO:0000256" key="1">
    <source>
        <dbReference type="SAM" id="MobiDB-lite"/>
    </source>
</evidence>
<reference evidence="2 3" key="1">
    <citation type="submission" date="2015-05" db="EMBL/GenBank/DDBJ databases">
        <title>Photobacterium galathea sp. nov.</title>
        <authorList>
            <person name="Machado H."/>
            <person name="Gram L."/>
        </authorList>
    </citation>
    <scope>NUCLEOTIDE SEQUENCE [LARGE SCALE GENOMIC DNA]</scope>
    <source>
        <strain evidence="2 3">DSM 25995</strain>
    </source>
</reference>
<name>A0A0J1JKQ0_9GAMM</name>
<feature type="compositionally biased region" description="Basic and acidic residues" evidence="1">
    <location>
        <begin position="1"/>
        <end position="14"/>
    </location>
</feature>
<dbReference type="EMBL" id="LDOV01000004">
    <property type="protein sequence ID" value="KLV02652.1"/>
    <property type="molecule type" value="Genomic_DNA"/>
</dbReference>
<evidence type="ECO:0000313" key="2">
    <source>
        <dbReference type="EMBL" id="KLV02652.1"/>
    </source>
</evidence>
<proteinExistence type="predicted"/>
<dbReference type="Proteomes" id="UP000036426">
    <property type="component" value="Unassembled WGS sequence"/>
</dbReference>
<keyword evidence="3" id="KW-1185">Reference proteome</keyword>
<dbReference type="PATRIC" id="fig|754436.4.peg.420"/>